<feature type="compositionally biased region" description="Acidic residues" evidence="9">
    <location>
        <begin position="558"/>
        <end position="574"/>
    </location>
</feature>
<keyword evidence="5" id="KW-0862">Zinc</keyword>
<dbReference type="PROSITE" id="PS50297">
    <property type="entry name" value="ANK_REP_REGION"/>
    <property type="match status" value="2"/>
</dbReference>
<dbReference type="SUPFAM" id="SSF48403">
    <property type="entry name" value="Ankyrin repeat"/>
    <property type="match status" value="1"/>
</dbReference>
<dbReference type="InterPro" id="IPR013083">
    <property type="entry name" value="Znf_RING/FYVE/PHD"/>
</dbReference>
<dbReference type="InterPro" id="IPR011011">
    <property type="entry name" value="Znf_FYVE_PHD"/>
</dbReference>
<keyword evidence="6 7" id="KW-0040">ANK repeat</keyword>
<dbReference type="SUPFAM" id="SSF56204">
    <property type="entry name" value="Hect, E3 ligase catalytic domain"/>
    <property type="match status" value="1"/>
</dbReference>
<reference evidence="11" key="1">
    <citation type="submission" date="2024-01" db="EMBL/GenBank/DDBJ databases">
        <authorList>
            <person name="Webb A."/>
        </authorList>
    </citation>
    <scope>NUCLEOTIDE SEQUENCE</scope>
    <source>
        <strain evidence="11">Pm1</strain>
    </source>
</reference>
<dbReference type="Gene3D" id="3.30.2410.10">
    <property type="entry name" value="Hect, E3 ligase catalytic domain"/>
    <property type="match status" value="1"/>
</dbReference>
<organism evidence="11 12">
    <name type="scientific">Peronospora matthiolae</name>
    <dbReference type="NCBI Taxonomy" id="2874970"/>
    <lineage>
        <taxon>Eukaryota</taxon>
        <taxon>Sar</taxon>
        <taxon>Stramenopiles</taxon>
        <taxon>Oomycota</taxon>
        <taxon>Peronosporomycetes</taxon>
        <taxon>Peronosporales</taxon>
        <taxon>Peronosporaceae</taxon>
        <taxon>Peronospora</taxon>
    </lineage>
</organism>
<evidence type="ECO:0000256" key="2">
    <source>
        <dbReference type="ARBA" id="ARBA00022737"/>
    </source>
</evidence>
<dbReference type="EMBL" id="CAKLBY020000114">
    <property type="protein sequence ID" value="CAK7927693.1"/>
    <property type="molecule type" value="Genomic_DNA"/>
</dbReference>
<comment type="caution">
    <text evidence="8">Lacks conserved residue(s) required for the propagation of feature annotation.</text>
</comment>
<dbReference type="PANTHER" id="PTHR24198">
    <property type="entry name" value="ANKYRIN REPEAT AND PROTEIN KINASE DOMAIN-CONTAINING PROTEIN"/>
    <property type="match status" value="1"/>
</dbReference>
<comment type="caution">
    <text evidence="11">The sequence shown here is derived from an EMBL/GenBank/DDBJ whole genome shotgun (WGS) entry which is preliminary data.</text>
</comment>
<evidence type="ECO:0000256" key="6">
    <source>
        <dbReference type="ARBA" id="ARBA00023043"/>
    </source>
</evidence>
<feature type="repeat" description="ANK" evidence="7">
    <location>
        <begin position="922"/>
        <end position="954"/>
    </location>
</feature>
<dbReference type="InterPro" id="IPR001965">
    <property type="entry name" value="Znf_PHD"/>
</dbReference>
<evidence type="ECO:0000256" key="9">
    <source>
        <dbReference type="SAM" id="MobiDB-lite"/>
    </source>
</evidence>
<keyword evidence="1" id="KW-0479">Metal-binding</keyword>
<dbReference type="Gene3D" id="1.25.40.20">
    <property type="entry name" value="Ankyrin repeat-containing domain"/>
    <property type="match status" value="2"/>
</dbReference>
<dbReference type="SMART" id="SM00249">
    <property type="entry name" value="PHD"/>
    <property type="match status" value="1"/>
</dbReference>
<dbReference type="Pfam" id="PF12796">
    <property type="entry name" value="Ank_2"/>
    <property type="match status" value="2"/>
</dbReference>
<evidence type="ECO:0000313" key="12">
    <source>
        <dbReference type="Proteomes" id="UP001162060"/>
    </source>
</evidence>
<feature type="region of interest" description="Disordered" evidence="9">
    <location>
        <begin position="470"/>
        <end position="516"/>
    </location>
</feature>
<accession>A0AAV1U203</accession>
<dbReference type="SMART" id="SM00248">
    <property type="entry name" value="ANK"/>
    <property type="match status" value="5"/>
</dbReference>
<evidence type="ECO:0000256" key="1">
    <source>
        <dbReference type="ARBA" id="ARBA00022723"/>
    </source>
</evidence>
<dbReference type="SUPFAM" id="SSF57903">
    <property type="entry name" value="FYVE/PHD zinc finger"/>
    <property type="match status" value="1"/>
</dbReference>
<proteinExistence type="predicted"/>
<feature type="compositionally biased region" description="Basic and acidic residues" evidence="9">
    <location>
        <begin position="548"/>
        <end position="557"/>
    </location>
</feature>
<feature type="compositionally biased region" description="Polar residues" evidence="9">
    <location>
        <begin position="479"/>
        <end position="488"/>
    </location>
</feature>
<feature type="compositionally biased region" description="Low complexity" evidence="9">
    <location>
        <begin position="436"/>
        <end position="445"/>
    </location>
</feature>
<keyword evidence="4 8" id="KW-0833">Ubl conjugation pathway</keyword>
<dbReference type="InterPro" id="IPR036770">
    <property type="entry name" value="Ankyrin_rpt-contain_sf"/>
</dbReference>
<feature type="compositionally biased region" description="Polar residues" evidence="9">
    <location>
        <begin position="535"/>
        <end position="544"/>
    </location>
</feature>
<evidence type="ECO:0000313" key="11">
    <source>
        <dbReference type="EMBL" id="CAK7927693.1"/>
    </source>
</evidence>
<feature type="region of interest" description="Disordered" evidence="9">
    <location>
        <begin position="317"/>
        <end position="451"/>
    </location>
</feature>
<evidence type="ECO:0000256" key="7">
    <source>
        <dbReference type="PROSITE-ProRule" id="PRU00023"/>
    </source>
</evidence>
<dbReference type="InterPro" id="IPR002110">
    <property type="entry name" value="Ankyrin_rpt"/>
</dbReference>
<dbReference type="Proteomes" id="UP001162060">
    <property type="component" value="Unassembled WGS sequence"/>
</dbReference>
<evidence type="ECO:0000256" key="5">
    <source>
        <dbReference type="ARBA" id="ARBA00022833"/>
    </source>
</evidence>
<protein>
    <recommendedName>
        <fullName evidence="10">HECT domain-containing protein</fullName>
    </recommendedName>
</protein>
<keyword evidence="3" id="KW-0863">Zinc-finger</keyword>
<feature type="compositionally biased region" description="Basic and acidic residues" evidence="9">
    <location>
        <begin position="386"/>
        <end position="395"/>
    </location>
</feature>
<feature type="region of interest" description="Disordered" evidence="9">
    <location>
        <begin position="535"/>
        <end position="575"/>
    </location>
</feature>
<dbReference type="PANTHER" id="PTHR24198:SF165">
    <property type="entry name" value="ANKYRIN REPEAT-CONTAINING PROTEIN-RELATED"/>
    <property type="match status" value="1"/>
</dbReference>
<gene>
    <name evidence="11" type="ORF">PM001_LOCUS12843</name>
</gene>
<feature type="domain" description="HECT" evidence="10">
    <location>
        <begin position="1233"/>
        <end position="1395"/>
    </location>
</feature>
<feature type="repeat" description="ANK" evidence="7">
    <location>
        <begin position="887"/>
        <end position="911"/>
    </location>
</feature>
<dbReference type="PROSITE" id="PS50088">
    <property type="entry name" value="ANK_REPEAT"/>
    <property type="match status" value="2"/>
</dbReference>
<sequence length="1395" mass="157707">MDMRSKAYPQLPEGDRLRLVLPRTGDLRFRSKLPADFARSLYIHADPRRRFCYARFQLRRKFIVMSTKGDLYVKNSVTTYSMSDLPNKNVLNMPRMARGDPVKVLDLVQCSRGEGHHWELAFTRWRNGMETWLPVEVLRLFAPRLLQEFYVNSINSWAFYNRLQAGNLSAFQTEVELWLFHSEFQDLYEKLRQIRTGGSATMSHSHAQAARMSDHARVKLERLTGSVHSSHTLSTTRTPYVTGLIPTPPTASNLSEVVIEEYEQRRLARERQETLDQNVWRHLHHQQQVAEQGDLQQKRLECERRLQAERQKRAISEELEKRQKENQQRLQKLREQERVEVTQQQQRSRPHREKNHGEVRCEPEQVEPDVLQKHPPVRHSSQETATRTELRDKTSKSSAVVHSVHQPKGKGSTSIWTAGCDEEYAPPSVSGENDDSAASADSQASECRMVNLPRKRRRKRLLYSQVGLDDDEDFPELSQPPSRQNVAQASGKDDFSDNQVLLRNKKQKQSIESSRSEEKETANCCLSAATTSVTKGNNDATKNNGDGKATDIVHDKVDDDGDEDSDDDSDDGDEMDLKSQITCGKIRCVCGSTSVGRYRGLWLQCSNAECSVWEHADCVGVLIGSEKQLPSKYRCTRCDSDAHVTRCASASQQILDWLFQCCDSRNLKQLMDLLKGKTGAANIATGWKNVRLENRTLAMHASYNGLAECLSYLLDECKVDIFATDLQSRNTLHFAAQGGSVGCCRILLKHDQRLLLHPDLCGRMPFHRMLQSSKVNKLCVPLMQEDQALIGMGDLDCNFPIHYACQAVNHSAVRICQLIVAAQPSMLQEKSGEGLHPLMILCKSADTDPAQTMVGCSSEVVKSVQEIISLMLGVDVFGDCLNQQAPNGWSLLHFAAASGNYELVTYLCNIGLLDVSRAAKGSEQTALHIAAQENRVLCVRALLSEGFDVMAKDTYGRIPMMYTDDVECIQELMHYKLTKQLSRLHRMLGKYKQRELIRRWQRLVARDPVCFDILNDWCRSDTERIERMEGLLLSNPFLLRLDNKIKHIRKNIIPSVKQVSGQCSTGFAKGTTGIEKLSRGQKKLAFVFLRGDQCFWKQFVGMAGMLEPEHFRLPMVFSIKDGGGNSQDLVNCCNDAKPVLVRLAADLLKKVPSILVRGSSKALKQEPLFSDKQELRAQLLDFYLLGELTAHFVLYEVPLGGTLDYASSFLRCIGCKGKYQLASDKPWETVGRSFAAGFDAVLPATLEIFHADDLRVLFNGPHTCCNALQIDWTSAVDWDTSSFEGMGDKGAGRMKAWLPRLVSELVEEEQQLILLFTMGTYLLVNDRSFQSKSDFGRITIALYPGNDNGFHHDAMHPAMEHNPDILRLPSYSCYEAFKKGMLTAIRHADHAFLPE</sequence>
<dbReference type="InterPro" id="IPR035983">
    <property type="entry name" value="Hect_E3_ubiquitin_ligase"/>
</dbReference>
<evidence type="ECO:0000259" key="10">
    <source>
        <dbReference type="PROSITE" id="PS50237"/>
    </source>
</evidence>
<dbReference type="InterPro" id="IPR000569">
    <property type="entry name" value="HECT_dom"/>
</dbReference>
<evidence type="ECO:0000256" key="4">
    <source>
        <dbReference type="ARBA" id="ARBA00022786"/>
    </source>
</evidence>
<feature type="compositionally biased region" description="Basic and acidic residues" evidence="9">
    <location>
        <begin position="317"/>
        <end position="340"/>
    </location>
</feature>
<evidence type="ECO:0000256" key="3">
    <source>
        <dbReference type="ARBA" id="ARBA00022771"/>
    </source>
</evidence>
<name>A0AAV1U203_9STRA</name>
<dbReference type="GO" id="GO:0004842">
    <property type="term" value="F:ubiquitin-protein transferase activity"/>
    <property type="evidence" value="ECO:0007669"/>
    <property type="project" value="InterPro"/>
</dbReference>
<dbReference type="Gene3D" id="3.30.40.10">
    <property type="entry name" value="Zinc/RING finger domain, C3HC4 (zinc finger)"/>
    <property type="match status" value="1"/>
</dbReference>
<dbReference type="PROSITE" id="PS50237">
    <property type="entry name" value="HECT"/>
    <property type="match status" value="1"/>
</dbReference>
<dbReference type="GO" id="GO:0008270">
    <property type="term" value="F:zinc ion binding"/>
    <property type="evidence" value="ECO:0007669"/>
    <property type="project" value="UniProtKB-KW"/>
</dbReference>
<keyword evidence="2" id="KW-0677">Repeat</keyword>
<evidence type="ECO:0000256" key="8">
    <source>
        <dbReference type="PROSITE-ProRule" id="PRU00104"/>
    </source>
</evidence>